<keyword evidence="2" id="KW-0805">Transcription regulation</keyword>
<feature type="domain" description="RNA polymerase sigma factor 70 region 4 type 2" evidence="5">
    <location>
        <begin position="110"/>
        <end position="158"/>
    </location>
</feature>
<evidence type="ECO:0000313" key="7">
    <source>
        <dbReference type="Proteomes" id="UP000287388"/>
    </source>
</evidence>
<protein>
    <submittedName>
        <fullName evidence="6">RNA polymerase sigma factor</fullName>
    </submittedName>
</protein>
<dbReference type="InterPro" id="IPR013249">
    <property type="entry name" value="RNA_pol_sigma70_r4_t2"/>
</dbReference>
<dbReference type="Gene3D" id="1.10.10.10">
    <property type="entry name" value="Winged helix-like DNA-binding domain superfamily/Winged helix DNA-binding domain"/>
    <property type="match status" value="1"/>
</dbReference>
<evidence type="ECO:0000256" key="3">
    <source>
        <dbReference type="ARBA" id="ARBA00023082"/>
    </source>
</evidence>
<evidence type="ECO:0000259" key="5">
    <source>
        <dbReference type="Pfam" id="PF08281"/>
    </source>
</evidence>
<dbReference type="SUPFAM" id="SSF88946">
    <property type="entry name" value="Sigma2 domain of RNA polymerase sigma factors"/>
    <property type="match status" value="1"/>
</dbReference>
<dbReference type="InterPro" id="IPR036388">
    <property type="entry name" value="WH-like_DNA-bd_sf"/>
</dbReference>
<dbReference type="InterPro" id="IPR013325">
    <property type="entry name" value="RNA_pol_sigma_r2"/>
</dbReference>
<dbReference type="PANTHER" id="PTHR43133:SF63">
    <property type="entry name" value="RNA POLYMERASE SIGMA FACTOR FECI-RELATED"/>
    <property type="match status" value="1"/>
</dbReference>
<dbReference type="GO" id="GO:0006352">
    <property type="term" value="P:DNA-templated transcription initiation"/>
    <property type="evidence" value="ECO:0007669"/>
    <property type="project" value="InterPro"/>
</dbReference>
<keyword evidence="3" id="KW-0731">Sigma factor</keyword>
<dbReference type="Pfam" id="PF08281">
    <property type="entry name" value="Sigma70_r4_2"/>
    <property type="match status" value="1"/>
</dbReference>
<dbReference type="SUPFAM" id="SSF88659">
    <property type="entry name" value="Sigma3 and sigma4 domains of RNA polymerase sigma factors"/>
    <property type="match status" value="1"/>
</dbReference>
<comment type="similarity">
    <text evidence="1">Belongs to the sigma-70 factor family. ECF subfamily.</text>
</comment>
<gene>
    <name evidence="6" type="ORF">EQG53_01200</name>
</gene>
<dbReference type="PANTHER" id="PTHR43133">
    <property type="entry name" value="RNA POLYMERASE ECF-TYPE SIGMA FACTO"/>
    <property type="match status" value="1"/>
</dbReference>
<dbReference type="KEGG" id="bdm:EQG53_01200"/>
<sequence>MGCPVLLRRNSTAVSDLYDRYASWLRTALGARYGTTDVEDLAQDVWLRVIPYSTQTEIRHPPSLLLKIAANLVADRASTKARLSFWEISHSGHRDVAVCDAQTDELFAKEIILGLPQPLRDVFVLSRFGGLTNSQIAEQLGIRPKTVEWRMTKALAHCAAQFRR</sequence>
<name>A0A410NTA4_BREDI</name>
<proteinExistence type="inferred from homology"/>
<keyword evidence="4" id="KW-0804">Transcription</keyword>
<accession>A0A410NTA4</accession>
<evidence type="ECO:0000256" key="2">
    <source>
        <dbReference type="ARBA" id="ARBA00023015"/>
    </source>
</evidence>
<organism evidence="6 7">
    <name type="scientific">Brevundimonas diminuta</name>
    <name type="common">Pseudomonas diminuta</name>
    <dbReference type="NCBI Taxonomy" id="293"/>
    <lineage>
        <taxon>Bacteria</taxon>
        <taxon>Pseudomonadati</taxon>
        <taxon>Pseudomonadota</taxon>
        <taxon>Alphaproteobacteria</taxon>
        <taxon>Caulobacterales</taxon>
        <taxon>Caulobacteraceae</taxon>
        <taxon>Brevundimonas</taxon>
    </lineage>
</organism>
<evidence type="ECO:0000256" key="4">
    <source>
        <dbReference type="ARBA" id="ARBA00023163"/>
    </source>
</evidence>
<dbReference type="EMBL" id="CP035093">
    <property type="protein sequence ID" value="QAT13082.1"/>
    <property type="molecule type" value="Genomic_DNA"/>
</dbReference>
<dbReference type="Gene3D" id="1.10.1740.10">
    <property type="match status" value="1"/>
</dbReference>
<evidence type="ECO:0000313" key="6">
    <source>
        <dbReference type="EMBL" id="QAT13082.1"/>
    </source>
</evidence>
<evidence type="ECO:0000256" key="1">
    <source>
        <dbReference type="ARBA" id="ARBA00010641"/>
    </source>
</evidence>
<reference evidence="6 7" key="1">
    <citation type="submission" date="2019-01" db="EMBL/GenBank/DDBJ databases">
        <title>Brevundimonas diminuta Genome sequencing and assembly.</title>
        <authorList>
            <person name="Chen H."/>
        </authorList>
    </citation>
    <scope>NUCLEOTIDE SEQUENCE [LARGE SCALE GENOMIC DNA]</scope>
    <source>
        <strain evidence="7">ATCC(B) 19146</strain>
    </source>
</reference>
<dbReference type="GO" id="GO:0003677">
    <property type="term" value="F:DNA binding"/>
    <property type="evidence" value="ECO:0007669"/>
    <property type="project" value="InterPro"/>
</dbReference>
<dbReference type="InterPro" id="IPR013324">
    <property type="entry name" value="RNA_pol_sigma_r3/r4-like"/>
</dbReference>
<dbReference type="AlphaFoldDB" id="A0A410NTA4"/>
<dbReference type="Proteomes" id="UP000287388">
    <property type="component" value="Chromosome"/>
</dbReference>
<dbReference type="InterPro" id="IPR039425">
    <property type="entry name" value="RNA_pol_sigma-70-like"/>
</dbReference>
<dbReference type="GO" id="GO:0016987">
    <property type="term" value="F:sigma factor activity"/>
    <property type="evidence" value="ECO:0007669"/>
    <property type="project" value="UniProtKB-KW"/>
</dbReference>